<dbReference type="NCBIfam" id="TIGR02246">
    <property type="entry name" value="SgcJ/EcaC family oxidoreductase"/>
    <property type="match status" value="1"/>
</dbReference>
<dbReference type="RefSeq" id="WP_099788053.1">
    <property type="nucleotide sequence ID" value="NZ_JBHLYV010000031.1"/>
</dbReference>
<protein>
    <recommendedName>
        <fullName evidence="1">SnoaL-like domain-containing protein</fullName>
    </recommendedName>
</protein>
<evidence type="ECO:0000259" key="1">
    <source>
        <dbReference type="Pfam" id="PF12680"/>
    </source>
</evidence>
<dbReference type="AlphaFoldDB" id="A0A2G8THZ9"/>
<accession>A0A2G8THZ9</accession>
<dbReference type="EMBL" id="PDOC01000004">
    <property type="protein sequence ID" value="PIL45258.1"/>
    <property type="molecule type" value="Genomic_DNA"/>
</dbReference>
<dbReference type="InterPro" id="IPR037401">
    <property type="entry name" value="SnoaL-like"/>
</dbReference>
<evidence type="ECO:0000313" key="3">
    <source>
        <dbReference type="Proteomes" id="UP000230390"/>
    </source>
</evidence>
<evidence type="ECO:0000313" key="2">
    <source>
        <dbReference type="EMBL" id="PIL45258.1"/>
    </source>
</evidence>
<dbReference type="OrthoDB" id="213636at2"/>
<comment type="caution">
    <text evidence="2">The sequence shown here is derived from an EMBL/GenBank/DDBJ whole genome shotgun (WGS) entry which is preliminary data.</text>
</comment>
<dbReference type="InterPro" id="IPR032710">
    <property type="entry name" value="NTF2-like_dom_sf"/>
</dbReference>
<keyword evidence="3" id="KW-1185">Reference proteome</keyword>
<dbReference type="Gene3D" id="3.10.450.50">
    <property type="match status" value="1"/>
</dbReference>
<dbReference type="SUPFAM" id="SSF54427">
    <property type="entry name" value="NTF2-like"/>
    <property type="match status" value="1"/>
</dbReference>
<dbReference type="Proteomes" id="UP000230390">
    <property type="component" value="Unassembled WGS sequence"/>
</dbReference>
<reference evidence="2 3" key="1">
    <citation type="submission" date="2017-10" db="EMBL/GenBank/DDBJ databases">
        <title>Massilia psychrophilum sp. nov., a novel purple-pigmented bacterium isolated from Tianshan glacier, Xinjiang Municipality, China.</title>
        <authorList>
            <person name="Wang H."/>
        </authorList>
    </citation>
    <scope>NUCLEOTIDE SEQUENCE [LARGE SCALE GENOMIC DNA]</scope>
    <source>
        <strain evidence="2 3">JCM 30074</strain>
    </source>
</reference>
<feature type="domain" description="SnoaL-like" evidence="1">
    <location>
        <begin position="15"/>
        <end position="118"/>
    </location>
</feature>
<dbReference type="Pfam" id="PF12680">
    <property type="entry name" value="SnoaL_2"/>
    <property type="match status" value="1"/>
</dbReference>
<dbReference type="InterPro" id="IPR011944">
    <property type="entry name" value="Steroid_delta5-4_isomerase"/>
</dbReference>
<sequence length="130" mass="14323">MNTDEQAIRESIGTWMHATRDGDVEAVLDLMTQDVVFQVPGQPPMQGREAFELSLRGVLANHAIESSSEIEEIVVAGDFAYSRTRLSVTIISKHGKLPMARAGSTLSIWRRCEDGKWRLSRDANLLGAPG</sequence>
<organism evidence="2 3">
    <name type="scientific">Massilia eurypsychrophila</name>
    <dbReference type="NCBI Taxonomy" id="1485217"/>
    <lineage>
        <taxon>Bacteria</taxon>
        <taxon>Pseudomonadati</taxon>
        <taxon>Pseudomonadota</taxon>
        <taxon>Betaproteobacteria</taxon>
        <taxon>Burkholderiales</taxon>
        <taxon>Oxalobacteraceae</taxon>
        <taxon>Telluria group</taxon>
        <taxon>Massilia</taxon>
    </lineage>
</organism>
<gene>
    <name evidence="2" type="ORF">CR105_08720</name>
</gene>
<proteinExistence type="predicted"/>
<name>A0A2G8THZ9_9BURK</name>